<comment type="caution">
    <text evidence="1">The sequence shown here is derived from an EMBL/GenBank/DDBJ whole genome shotgun (WGS) entry which is preliminary data.</text>
</comment>
<dbReference type="EMBL" id="JBJQND010000008">
    <property type="protein sequence ID" value="KAL3869547.1"/>
    <property type="molecule type" value="Genomic_DNA"/>
</dbReference>
<dbReference type="AlphaFoldDB" id="A0ABD3W6P5"/>
<evidence type="ECO:0000313" key="2">
    <source>
        <dbReference type="Proteomes" id="UP001634394"/>
    </source>
</evidence>
<gene>
    <name evidence="1" type="ORF">ACJMK2_042215</name>
</gene>
<name>A0ABD3W6P5_SINWO</name>
<organism evidence="1 2">
    <name type="scientific">Sinanodonta woodiana</name>
    <name type="common">Chinese pond mussel</name>
    <name type="synonym">Anodonta woodiana</name>
    <dbReference type="NCBI Taxonomy" id="1069815"/>
    <lineage>
        <taxon>Eukaryota</taxon>
        <taxon>Metazoa</taxon>
        <taxon>Spiralia</taxon>
        <taxon>Lophotrochozoa</taxon>
        <taxon>Mollusca</taxon>
        <taxon>Bivalvia</taxon>
        <taxon>Autobranchia</taxon>
        <taxon>Heteroconchia</taxon>
        <taxon>Palaeoheterodonta</taxon>
        <taxon>Unionida</taxon>
        <taxon>Unionoidea</taxon>
        <taxon>Unionidae</taxon>
        <taxon>Unioninae</taxon>
        <taxon>Sinanodonta</taxon>
    </lineage>
</organism>
<protein>
    <submittedName>
        <fullName evidence="1">Uncharacterized protein</fullName>
    </submittedName>
</protein>
<dbReference type="Proteomes" id="UP001634394">
    <property type="component" value="Unassembled WGS sequence"/>
</dbReference>
<proteinExistence type="predicted"/>
<accession>A0ABD3W6P5</accession>
<sequence length="114" mass="13014">MCITRNIIGFYPSTKQPNVHYGEHSWILAINCVAKCALRGTFLDFSNQQRSQMCITRNIPGLYPSTKQPNVHYEKHSWNLAFNSAAKCALRGTFLNFSHQQCSQMCITRNIPGF</sequence>
<keyword evidence="2" id="KW-1185">Reference proteome</keyword>
<evidence type="ECO:0000313" key="1">
    <source>
        <dbReference type="EMBL" id="KAL3869547.1"/>
    </source>
</evidence>
<reference evidence="1 2" key="1">
    <citation type="submission" date="2024-11" db="EMBL/GenBank/DDBJ databases">
        <title>Chromosome-level genome assembly of the freshwater bivalve Anodonta woodiana.</title>
        <authorList>
            <person name="Chen X."/>
        </authorList>
    </citation>
    <scope>NUCLEOTIDE SEQUENCE [LARGE SCALE GENOMIC DNA]</scope>
    <source>
        <strain evidence="1">MN2024</strain>
        <tissue evidence="1">Gills</tissue>
    </source>
</reference>